<sequence length="860" mass="97946">MENGNASQKRNIDIWQQQIPPNDQNKQFYQNHYQPMQHGFDLQREITQPTTPENVHFLRDNNGPYVKIYYSDSNKEYELFDRNQQENLVFMNNMDMFNNYIPNTQTNQMPFQPMMMNNQAPKHPASSHNNNNNNNSVIHHLVTSNLGPGKFEFGTFGGHNSNPTTNASNSTFSTAPLNISIPHLDSSSYNNNINNNIENGASTADSSPIANMTSMQSPIISTSAQDVSSSNNNASSSNSNKKQRIVAEVKPMRMSYSDVVSKNAVPTTSTSIGQTNSASSSPNTTMPINNNNNKGTKVKYTASNSFEKKQQENVDKNRKSPTNPIITNNATNAEVKKNSHPVVVKAEKPIIATTVQNQSQCNNGKKKKQQSKDSVNIKSSKNLNDANAKNQEKYTTDSEDENDYEDENSSMIDSDNDEDNATLSSDYYDIRKNVYQGEHHKVEKIKGSGYNKKNSKQAQSPITLNSATKKIDRGQKRMSGKAAVNRKPKHEFLQKLFASCVEYLYIFVKWLWMLIYDVSYLSFGIIWDRLNWTYQCGLCGVSYIRRELSSNPGKALIVWIKNIWKRFDNKFDKKSKWAFWRWLFKKQSNSDNAKDNYKDGKLPKTAEEAMKSLLNCKEKDAYSILGVSPDCPQEQIKKHYKKIAVLVHPDKNKQAGAEEAFKVLQRSFELIGEPESRKQYDDNLAKALHTEKAFNELNDLLIQLQTKISEAANTIRCSSCCFRHPRKLTGRKPFAARECSTCKIRHAAREGDIWAETTLFGLRWKYLALMEGNVYDITEWALCQRGALSHLQANSCVVQYKIVLGGNQQNQTQAGDKDKERFIKKDTPVHEPQEDFFLNNIYAGQNPQTPHQNARRRFKK</sequence>
<feature type="compositionally biased region" description="Low complexity" evidence="1">
    <location>
        <begin position="228"/>
        <end position="240"/>
    </location>
</feature>
<accession>A0A9N9S039</accession>
<dbReference type="InterPro" id="IPR001623">
    <property type="entry name" value="DnaJ_domain"/>
</dbReference>
<dbReference type="PANTHER" id="PTHR44665">
    <property type="entry name" value="DNAJ HOMOLOG SUBFAMILY C MEMBER 14"/>
    <property type="match status" value="1"/>
</dbReference>
<dbReference type="InterPro" id="IPR052317">
    <property type="entry name" value="Viral_replicn-host_int_reg"/>
</dbReference>
<dbReference type="Pfam" id="PF14901">
    <property type="entry name" value="Jiv90"/>
    <property type="match status" value="1"/>
</dbReference>
<dbReference type="OrthoDB" id="1507364at2759"/>
<dbReference type="AlphaFoldDB" id="A0A9N9S039"/>
<organism evidence="3 4">
    <name type="scientific">Chironomus riparius</name>
    <dbReference type="NCBI Taxonomy" id="315576"/>
    <lineage>
        <taxon>Eukaryota</taxon>
        <taxon>Metazoa</taxon>
        <taxon>Ecdysozoa</taxon>
        <taxon>Arthropoda</taxon>
        <taxon>Hexapoda</taxon>
        <taxon>Insecta</taxon>
        <taxon>Pterygota</taxon>
        <taxon>Neoptera</taxon>
        <taxon>Endopterygota</taxon>
        <taxon>Diptera</taxon>
        <taxon>Nematocera</taxon>
        <taxon>Chironomoidea</taxon>
        <taxon>Chironomidae</taxon>
        <taxon>Chironominae</taxon>
        <taxon>Chironomus</taxon>
    </lineage>
</organism>
<dbReference type="SUPFAM" id="SSF46565">
    <property type="entry name" value="Chaperone J-domain"/>
    <property type="match status" value="1"/>
</dbReference>
<dbReference type="InterPro" id="IPR032843">
    <property type="entry name" value="Jiv"/>
</dbReference>
<dbReference type="PRINTS" id="PR00625">
    <property type="entry name" value="JDOMAIN"/>
</dbReference>
<reference evidence="3" key="1">
    <citation type="submission" date="2022-01" db="EMBL/GenBank/DDBJ databases">
        <authorList>
            <person name="King R."/>
        </authorList>
    </citation>
    <scope>NUCLEOTIDE SEQUENCE</scope>
</reference>
<reference evidence="3" key="2">
    <citation type="submission" date="2022-10" db="EMBL/GenBank/DDBJ databases">
        <authorList>
            <consortium name="ENA_rothamsted_submissions"/>
            <consortium name="culmorum"/>
            <person name="King R."/>
        </authorList>
    </citation>
    <scope>NUCLEOTIDE SEQUENCE</scope>
</reference>
<feature type="region of interest" description="Disordered" evidence="1">
    <location>
        <begin position="450"/>
        <end position="480"/>
    </location>
</feature>
<gene>
    <name evidence="3" type="ORF">CHIRRI_LOCUS9972</name>
</gene>
<evidence type="ECO:0000256" key="1">
    <source>
        <dbReference type="SAM" id="MobiDB-lite"/>
    </source>
</evidence>
<evidence type="ECO:0000313" key="4">
    <source>
        <dbReference type="Proteomes" id="UP001153620"/>
    </source>
</evidence>
<evidence type="ECO:0000259" key="2">
    <source>
        <dbReference type="PROSITE" id="PS50076"/>
    </source>
</evidence>
<feature type="compositionally biased region" description="Polar residues" evidence="1">
    <location>
        <begin position="258"/>
        <end position="288"/>
    </location>
</feature>
<feature type="region of interest" description="Disordered" evidence="1">
    <location>
        <begin position="841"/>
        <end position="860"/>
    </location>
</feature>
<name>A0A9N9S039_9DIPT</name>
<proteinExistence type="predicted"/>
<dbReference type="InterPro" id="IPR036869">
    <property type="entry name" value="J_dom_sf"/>
</dbReference>
<evidence type="ECO:0000313" key="3">
    <source>
        <dbReference type="EMBL" id="CAG9807123.1"/>
    </source>
</evidence>
<feature type="region of interest" description="Disordered" evidence="1">
    <location>
        <begin position="258"/>
        <end position="340"/>
    </location>
</feature>
<feature type="compositionally biased region" description="Acidic residues" evidence="1">
    <location>
        <begin position="397"/>
        <end position="420"/>
    </location>
</feature>
<feature type="compositionally biased region" description="Basic and acidic residues" evidence="1">
    <location>
        <begin position="306"/>
        <end position="318"/>
    </location>
</feature>
<dbReference type="PROSITE" id="PS50076">
    <property type="entry name" value="DNAJ_2"/>
    <property type="match status" value="1"/>
</dbReference>
<feature type="region of interest" description="Disordered" evidence="1">
    <location>
        <begin position="355"/>
        <end position="422"/>
    </location>
</feature>
<dbReference type="PANTHER" id="PTHR44665:SF1">
    <property type="entry name" value="DNAJ HOMOLOG SUBFAMILY C MEMBER 14"/>
    <property type="match status" value="1"/>
</dbReference>
<dbReference type="Gene3D" id="1.10.287.110">
    <property type="entry name" value="DnaJ domain"/>
    <property type="match status" value="1"/>
</dbReference>
<feature type="region of interest" description="Disordered" evidence="1">
    <location>
        <begin position="220"/>
        <end position="244"/>
    </location>
</feature>
<dbReference type="Proteomes" id="UP001153620">
    <property type="component" value="Chromosome 3"/>
</dbReference>
<dbReference type="SMART" id="SM00271">
    <property type="entry name" value="DnaJ"/>
    <property type="match status" value="1"/>
</dbReference>
<dbReference type="EMBL" id="OU895879">
    <property type="protein sequence ID" value="CAG9807123.1"/>
    <property type="molecule type" value="Genomic_DNA"/>
</dbReference>
<feature type="compositionally biased region" description="Low complexity" evidence="1">
    <location>
        <begin position="321"/>
        <end position="333"/>
    </location>
</feature>
<protein>
    <recommendedName>
        <fullName evidence="2">J domain-containing protein</fullName>
    </recommendedName>
</protein>
<feature type="domain" description="J" evidence="2">
    <location>
        <begin position="620"/>
        <end position="684"/>
    </location>
</feature>
<dbReference type="Pfam" id="PF00226">
    <property type="entry name" value="DnaJ"/>
    <property type="match status" value="1"/>
</dbReference>
<dbReference type="CDD" id="cd06257">
    <property type="entry name" value="DnaJ"/>
    <property type="match status" value="1"/>
</dbReference>
<feature type="compositionally biased region" description="Polar residues" evidence="1">
    <location>
        <begin position="842"/>
        <end position="852"/>
    </location>
</feature>
<feature type="compositionally biased region" description="Polar residues" evidence="1">
    <location>
        <begin position="456"/>
        <end position="468"/>
    </location>
</feature>
<keyword evidence="4" id="KW-1185">Reference proteome</keyword>
<feature type="compositionally biased region" description="Polar residues" evidence="1">
    <location>
        <begin position="372"/>
        <end position="389"/>
    </location>
</feature>